<evidence type="ECO:0000313" key="2">
    <source>
        <dbReference type="Proteomes" id="UP000813215"/>
    </source>
</evidence>
<accession>A0A9E3HCS3</accession>
<proteinExistence type="predicted"/>
<name>A0A9E3HCS3_9NOST</name>
<dbReference type="EMBL" id="JAHHHW010000145">
    <property type="protein sequence ID" value="MBW4434911.1"/>
    <property type="molecule type" value="Genomic_DNA"/>
</dbReference>
<gene>
    <name evidence="1" type="ORF">KME28_25165</name>
</gene>
<comment type="caution">
    <text evidence="1">The sequence shown here is derived from an EMBL/GenBank/DDBJ whole genome shotgun (WGS) entry which is preliminary data.</text>
</comment>
<organism evidence="1 2">
    <name type="scientific">Pelatocladus maniniholoensis HA4357-MV3</name>
    <dbReference type="NCBI Taxonomy" id="1117104"/>
    <lineage>
        <taxon>Bacteria</taxon>
        <taxon>Bacillati</taxon>
        <taxon>Cyanobacteriota</taxon>
        <taxon>Cyanophyceae</taxon>
        <taxon>Nostocales</taxon>
        <taxon>Nostocaceae</taxon>
        <taxon>Pelatocladus</taxon>
    </lineage>
</organism>
<dbReference type="Proteomes" id="UP000813215">
    <property type="component" value="Unassembled WGS sequence"/>
</dbReference>
<evidence type="ECO:0000313" key="1">
    <source>
        <dbReference type="EMBL" id="MBW4434911.1"/>
    </source>
</evidence>
<sequence length="76" mass="8976">MTQNNVRIQGRFYPLQHEEWLKAYKELTDSQRNLLYYLQSLDLYGNGLRIHASKITNDLDTCSEFGIPVIFKEIQP</sequence>
<reference evidence="1" key="2">
    <citation type="journal article" date="2022" name="Microbiol. Resour. Announc.">
        <title>Metagenome Sequencing to Explore Phylogenomics of Terrestrial Cyanobacteria.</title>
        <authorList>
            <person name="Ward R.D."/>
            <person name="Stajich J.E."/>
            <person name="Johansen J.R."/>
            <person name="Huntemann M."/>
            <person name="Clum A."/>
            <person name="Foster B."/>
            <person name="Foster B."/>
            <person name="Roux S."/>
            <person name="Palaniappan K."/>
            <person name="Varghese N."/>
            <person name="Mukherjee S."/>
            <person name="Reddy T.B.K."/>
            <person name="Daum C."/>
            <person name="Copeland A."/>
            <person name="Chen I.A."/>
            <person name="Ivanova N.N."/>
            <person name="Kyrpides N.C."/>
            <person name="Shapiro N."/>
            <person name="Eloe-Fadrosh E.A."/>
            <person name="Pietrasiak N."/>
        </authorList>
    </citation>
    <scope>NUCLEOTIDE SEQUENCE</scope>
    <source>
        <strain evidence="1">HA4357-MV3</strain>
    </source>
</reference>
<protein>
    <submittedName>
        <fullName evidence="1">Uncharacterized protein</fullName>
    </submittedName>
</protein>
<reference evidence="1" key="1">
    <citation type="submission" date="2021-05" db="EMBL/GenBank/DDBJ databases">
        <authorList>
            <person name="Pietrasiak N."/>
            <person name="Ward R."/>
            <person name="Stajich J.E."/>
            <person name="Kurbessoian T."/>
        </authorList>
    </citation>
    <scope>NUCLEOTIDE SEQUENCE</scope>
    <source>
        <strain evidence="1">HA4357-MV3</strain>
    </source>
</reference>
<dbReference type="AlphaFoldDB" id="A0A9E3HCS3"/>